<gene>
    <name evidence="5" type="ORF">Esi_0188_0012</name>
</gene>
<dbReference type="Pfam" id="PF00111">
    <property type="entry name" value="Fer2"/>
    <property type="match status" value="1"/>
</dbReference>
<dbReference type="InParanoid" id="D7FPB1"/>
<feature type="chain" id="PRO_5003095737" description="2Fe-2S ferredoxin-type domain-containing protein" evidence="3">
    <location>
        <begin position="19"/>
        <end position="107"/>
    </location>
</feature>
<dbReference type="InterPro" id="IPR001041">
    <property type="entry name" value="2Fe-2S_ferredoxin-type"/>
</dbReference>
<evidence type="ECO:0000256" key="3">
    <source>
        <dbReference type="SAM" id="SignalP"/>
    </source>
</evidence>
<dbReference type="AlphaFoldDB" id="D7FPB1"/>
<dbReference type="PROSITE" id="PS00197">
    <property type="entry name" value="2FE2S_FER_1"/>
    <property type="match status" value="1"/>
</dbReference>
<evidence type="ECO:0000313" key="5">
    <source>
        <dbReference type="EMBL" id="CBJ30370.1"/>
    </source>
</evidence>
<dbReference type="Proteomes" id="UP000002630">
    <property type="component" value="Linkage Group LG10"/>
</dbReference>
<dbReference type="OrthoDB" id="184082at2759"/>
<dbReference type="Gene3D" id="3.10.20.30">
    <property type="match status" value="1"/>
</dbReference>
<dbReference type="EMBL" id="FN648347">
    <property type="protein sequence ID" value="CBJ30370.1"/>
    <property type="molecule type" value="Genomic_DNA"/>
</dbReference>
<organism evidence="5 6">
    <name type="scientific">Ectocarpus siliculosus</name>
    <name type="common">Brown alga</name>
    <name type="synonym">Conferva siliculosa</name>
    <dbReference type="NCBI Taxonomy" id="2880"/>
    <lineage>
        <taxon>Eukaryota</taxon>
        <taxon>Sar</taxon>
        <taxon>Stramenopiles</taxon>
        <taxon>Ochrophyta</taxon>
        <taxon>PX clade</taxon>
        <taxon>Phaeophyceae</taxon>
        <taxon>Ectocarpales</taxon>
        <taxon>Ectocarpaceae</taxon>
        <taxon>Ectocarpus</taxon>
    </lineage>
</organism>
<evidence type="ECO:0000256" key="1">
    <source>
        <dbReference type="ARBA" id="ARBA00022714"/>
    </source>
</evidence>
<name>D7FPB1_ECTSI</name>
<keyword evidence="6" id="KW-1185">Reference proteome</keyword>
<dbReference type="InterPro" id="IPR006058">
    <property type="entry name" value="2Fe2S_fd_BS"/>
</dbReference>
<reference evidence="5 6" key="1">
    <citation type="journal article" date="2010" name="Nature">
        <title>The Ectocarpus genome and the independent evolution of multicellularity in brown algae.</title>
        <authorList>
            <person name="Cock J.M."/>
            <person name="Sterck L."/>
            <person name="Rouze P."/>
            <person name="Scornet D."/>
            <person name="Allen A.E."/>
            <person name="Amoutzias G."/>
            <person name="Anthouard V."/>
            <person name="Artiguenave F."/>
            <person name="Aury J.M."/>
            <person name="Badger J.H."/>
            <person name="Beszteri B."/>
            <person name="Billiau K."/>
            <person name="Bonnet E."/>
            <person name="Bothwell J.H."/>
            <person name="Bowler C."/>
            <person name="Boyen C."/>
            <person name="Brownlee C."/>
            <person name="Carrano C.J."/>
            <person name="Charrier B."/>
            <person name="Cho G.Y."/>
            <person name="Coelho S.M."/>
            <person name="Collen J."/>
            <person name="Corre E."/>
            <person name="Da Silva C."/>
            <person name="Delage L."/>
            <person name="Delaroque N."/>
            <person name="Dittami S.M."/>
            <person name="Doulbeau S."/>
            <person name="Elias M."/>
            <person name="Farnham G."/>
            <person name="Gachon C.M."/>
            <person name="Gschloessl B."/>
            <person name="Heesch S."/>
            <person name="Jabbari K."/>
            <person name="Jubin C."/>
            <person name="Kawai H."/>
            <person name="Kimura K."/>
            <person name="Kloareg B."/>
            <person name="Kupper F.C."/>
            <person name="Lang D."/>
            <person name="Le Bail A."/>
            <person name="Leblanc C."/>
            <person name="Lerouge P."/>
            <person name="Lohr M."/>
            <person name="Lopez P.J."/>
            <person name="Martens C."/>
            <person name="Maumus F."/>
            <person name="Michel G."/>
            <person name="Miranda-Saavedra D."/>
            <person name="Morales J."/>
            <person name="Moreau H."/>
            <person name="Motomura T."/>
            <person name="Nagasato C."/>
            <person name="Napoli C.A."/>
            <person name="Nelson D.R."/>
            <person name="Nyvall-Collen P."/>
            <person name="Peters A.F."/>
            <person name="Pommier C."/>
            <person name="Potin P."/>
            <person name="Poulain J."/>
            <person name="Quesneville H."/>
            <person name="Read B."/>
            <person name="Rensing S.A."/>
            <person name="Ritter A."/>
            <person name="Rousvoal S."/>
            <person name="Samanta M."/>
            <person name="Samson G."/>
            <person name="Schroeder D.C."/>
            <person name="Segurens B."/>
            <person name="Strittmatter M."/>
            <person name="Tonon T."/>
            <person name="Tregear J.W."/>
            <person name="Valentin K."/>
            <person name="von Dassow P."/>
            <person name="Yamagishi T."/>
            <person name="Van de Peer Y."/>
            <person name="Wincker P."/>
        </authorList>
    </citation>
    <scope>NUCLEOTIDE SEQUENCE [LARGE SCALE GENOMIC DNA]</scope>
    <source>
        <strain evidence="6">Ec32 / CCAP1310/4</strain>
    </source>
</reference>
<proteinExistence type="predicted"/>
<dbReference type="InterPro" id="IPR012675">
    <property type="entry name" value="Beta-grasp_dom_sf"/>
</dbReference>
<dbReference type="GO" id="GO:0051537">
    <property type="term" value="F:2 iron, 2 sulfur cluster binding"/>
    <property type="evidence" value="ECO:0007669"/>
    <property type="project" value="UniProtKB-KW"/>
</dbReference>
<feature type="domain" description="2Fe-2S ferredoxin-type" evidence="4">
    <location>
        <begin position="48"/>
        <end position="88"/>
    </location>
</feature>
<accession>D7FPB1</accession>
<dbReference type="EMBL" id="FN649735">
    <property type="protein sequence ID" value="CBJ30370.1"/>
    <property type="molecule type" value="Genomic_DNA"/>
</dbReference>
<keyword evidence="3" id="KW-0732">Signal</keyword>
<keyword evidence="1" id="KW-0479">Metal-binding</keyword>
<evidence type="ECO:0000256" key="2">
    <source>
        <dbReference type="ARBA" id="ARBA00023014"/>
    </source>
</evidence>
<feature type="signal peptide" evidence="3">
    <location>
        <begin position="1"/>
        <end position="18"/>
    </location>
</feature>
<sequence>MFSRVVSLMVCMLAGAAAFMAPSVTVRSVSRPTNSLSMADVTFPGGKKTKANGGAPLKTVAQKAGYKAAYGCEEGKCGTCEHKVNGKKIRLCIGKLPAGAGPFTFTQ</sequence>
<protein>
    <recommendedName>
        <fullName evidence="4">2Fe-2S ferredoxin-type domain-containing protein</fullName>
    </recommendedName>
</protein>
<evidence type="ECO:0000313" key="6">
    <source>
        <dbReference type="Proteomes" id="UP000002630"/>
    </source>
</evidence>
<dbReference type="CDD" id="cd00207">
    <property type="entry name" value="fer2"/>
    <property type="match status" value="1"/>
</dbReference>
<dbReference type="SUPFAM" id="SSF54292">
    <property type="entry name" value="2Fe-2S ferredoxin-like"/>
    <property type="match status" value="1"/>
</dbReference>
<keyword evidence="1" id="KW-0001">2Fe-2S</keyword>
<keyword evidence="1" id="KW-0408">Iron</keyword>
<dbReference type="OMA" id="AFMAPSV"/>
<keyword evidence="2" id="KW-0411">Iron-sulfur</keyword>
<evidence type="ECO:0000259" key="4">
    <source>
        <dbReference type="Pfam" id="PF00111"/>
    </source>
</evidence>
<dbReference type="InterPro" id="IPR036010">
    <property type="entry name" value="2Fe-2S_ferredoxin-like_sf"/>
</dbReference>